<gene>
    <name evidence="1" type="ORF">ERS013201_01181</name>
</gene>
<evidence type="ECO:0000313" key="1">
    <source>
        <dbReference type="EMBL" id="CSB87708.1"/>
    </source>
</evidence>
<dbReference type="EMBL" id="CWQJ01000006">
    <property type="protein sequence ID" value="CSB87708.1"/>
    <property type="molecule type" value="Genomic_DNA"/>
</dbReference>
<sequence>MIFSETHILLRIFFAHIARIIKGISVDDLYDFIESRARFSFTNIHHAEVQALCES</sequence>
<accession>A0A655Q4H1</accession>
<name>A0A655Q4H1_VIBCL</name>
<reference evidence="1 2" key="1">
    <citation type="submission" date="2015-07" db="EMBL/GenBank/DDBJ databases">
        <authorList>
            <consortium name="Pathogen Informatics"/>
        </authorList>
    </citation>
    <scope>NUCLEOTIDE SEQUENCE [LARGE SCALE GENOMIC DNA]</scope>
    <source>
        <strain evidence="1 2">A325</strain>
    </source>
</reference>
<dbReference type="Proteomes" id="UP000046067">
    <property type="component" value="Unassembled WGS sequence"/>
</dbReference>
<proteinExistence type="predicted"/>
<protein>
    <submittedName>
        <fullName evidence="1">Uncharacterized protein</fullName>
    </submittedName>
</protein>
<organism evidence="1 2">
    <name type="scientific">Vibrio cholerae</name>
    <dbReference type="NCBI Taxonomy" id="666"/>
    <lineage>
        <taxon>Bacteria</taxon>
        <taxon>Pseudomonadati</taxon>
        <taxon>Pseudomonadota</taxon>
        <taxon>Gammaproteobacteria</taxon>
        <taxon>Vibrionales</taxon>
        <taxon>Vibrionaceae</taxon>
        <taxon>Vibrio</taxon>
    </lineage>
</organism>
<dbReference type="AlphaFoldDB" id="A0A655Q4H1"/>
<evidence type="ECO:0000313" key="2">
    <source>
        <dbReference type="Proteomes" id="UP000046067"/>
    </source>
</evidence>